<feature type="non-terminal residue" evidence="3">
    <location>
        <position position="349"/>
    </location>
</feature>
<protein>
    <recommendedName>
        <fullName evidence="4">Glycosyltransferase</fullName>
    </recommendedName>
</protein>
<dbReference type="SUPFAM" id="SSF53756">
    <property type="entry name" value="UDP-Glycosyltransferase/glycogen phosphorylase"/>
    <property type="match status" value="1"/>
</dbReference>
<evidence type="ECO:0000313" key="3">
    <source>
        <dbReference type="EMBL" id="VAW37971.1"/>
    </source>
</evidence>
<accession>A0A3B0V4S5</accession>
<dbReference type="PANTHER" id="PTHR45947:SF3">
    <property type="entry name" value="SULFOQUINOVOSYL TRANSFERASE SQD2"/>
    <property type="match status" value="1"/>
</dbReference>
<dbReference type="AlphaFoldDB" id="A0A3B0V4S5"/>
<sequence>MKIAEVIAVFPPHHGGMGYVCLHNALELKRRGHDVTVFTLKKSGFDYGDEENEVMGLKVVRLKAALRIGDGGMVPGLCSRLKGFDAVHLHYPFYGGAEYVYLASLKGPKYMITYHMDVYGDTLLKKPVIAAYEKAFMKTILRGASLIGALTTAHLRSSKAAQLIDWDKVIDMPNGVDTGVFTPAQKNKELLERYGLKDKTVILFVGNLQPFKRLDLLIDAVEETGDDSLALLVVGSGYNEEEYRTMVKDKGLGMRVIFAGAHSPGGDLPAHYNLGDLLVLPSTHSESFGLVVLEAMASGRPAIVSDLPGPASLIEDGKEGFIVKAGDLQELKEKISLLHKNPALRTQMG</sequence>
<dbReference type="InterPro" id="IPR028098">
    <property type="entry name" value="Glyco_trans_4-like_N"/>
</dbReference>
<name>A0A3B0V4S5_9ZZZZ</name>
<evidence type="ECO:0000259" key="2">
    <source>
        <dbReference type="Pfam" id="PF13439"/>
    </source>
</evidence>
<feature type="domain" description="Glycosyl transferase family 1" evidence="1">
    <location>
        <begin position="194"/>
        <end position="349"/>
    </location>
</feature>
<dbReference type="PANTHER" id="PTHR45947">
    <property type="entry name" value="SULFOQUINOVOSYL TRANSFERASE SQD2"/>
    <property type="match status" value="1"/>
</dbReference>
<feature type="domain" description="Glycosyltransferase subfamily 4-like N-terminal" evidence="2">
    <location>
        <begin position="15"/>
        <end position="178"/>
    </location>
</feature>
<proteinExistence type="predicted"/>
<dbReference type="Pfam" id="PF13439">
    <property type="entry name" value="Glyco_transf_4"/>
    <property type="match status" value="1"/>
</dbReference>
<evidence type="ECO:0008006" key="4">
    <source>
        <dbReference type="Google" id="ProtNLM"/>
    </source>
</evidence>
<dbReference type="InterPro" id="IPR050194">
    <property type="entry name" value="Glycosyltransferase_grp1"/>
</dbReference>
<reference evidence="3" key="1">
    <citation type="submission" date="2018-06" db="EMBL/GenBank/DDBJ databases">
        <authorList>
            <person name="Zhirakovskaya E."/>
        </authorList>
    </citation>
    <scope>NUCLEOTIDE SEQUENCE</scope>
</reference>
<dbReference type="GO" id="GO:0016757">
    <property type="term" value="F:glycosyltransferase activity"/>
    <property type="evidence" value="ECO:0007669"/>
    <property type="project" value="InterPro"/>
</dbReference>
<evidence type="ECO:0000259" key="1">
    <source>
        <dbReference type="Pfam" id="PF00534"/>
    </source>
</evidence>
<dbReference type="CDD" id="cd03801">
    <property type="entry name" value="GT4_PimA-like"/>
    <property type="match status" value="1"/>
</dbReference>
<dbReference type="InterPro" id="IPR001296">
    <property type="entry name" value="Glyco_trans_1"/>
</dbReference>
<gene>
    <name evidence="3" type="ORF">MNBD_DELTA02-395</name>
</gene>
<dbReference type="Pfam" id="PF00534">
    <property type="entry name" value="Glycos_transf_1"/>
    <property type="match status" value="1"/>
</dbReference>
<organism evidence="3">
    <name type="scientific">hydrothermal vent metagenome</name>
    <dbReference type="NCBI Taxonomy" id="652676"/>
    <lineage>
        <taxon>unclassified sequences</taxon>
        <taxon>metagenomes</taxon>
        <taxon>ecological metagenomes</taxon>
    </lineage>
</organism>
<dbReference type="Gene3D" id="3.40.50.2000">
    <property type="entry name" value="Glycogen Phosphorylase B"/>
    <property type="match status" value="2"/>
</dbReference>
<dbReference type="EMBL" id="UOEZ01000063">
    <property type="protein sequence ID" value="VAW37971.1"/>
    <property type="molecule type" value="Genomic_DNA"/>
</dbReference>